<evidence type="ECO:0000256" key="2">
    <source>
        <dbReference type="ARBA" id="ARBA00022448"/>
    </source>
</evidence>
<dbReference type="InterPro" id="IPR052156">
    <property type="entry name" value="BCAA_Transport_ATP-bd_LivF"/>
</dbReference>
<keyword evidence="5" id="KW-0029">Amino-acid transport</keyword>
<keyword evidence="3" id="KW-0547">Nucleotide-binding</keyword>
<dbReference type="GO" id="GO:0015807">
    <property type="term" value="P:L-amino acid transport"/>
    <property type="evidence" value="ECO:0007669"/>
    <property type="project" value="TreeGrafter"/>
</dbReference>
<dbReference type="InterPro" id="IPR027417">
    <property type="entry name" value="P-loop_NTPase"/>
</dbReference>
<evidence type="ECO:0000256" key="3">
    <source>
        <dbReference type="ARBA" id="ARBA00022741"/>
    </source>
</evidence>
<proteinExistence type="inferred from homology"/>
<organism evidence="7 8">
    <name type="scientific">Methylobacterium variabile</name>
    <dbReference type="NCBI Taxonomy" id="298794"/>
    <lineage>
        <taxon>Bacteria</taxon>
        <taxon>Pseudomonadati</taxon>
        <taxon>Pseudomonadota</taxon>
        <taxon>Alphaproteobacteria</taxon>
        <taxon>Hyphomicrobiales</taxon>
        <taxon>Methylobacteriaceae</taxon>
        <taxon>Methylobacterium</taxon>
    </lineage>
</organism>
<dbReference type="Pfam" id="PF00005">
    <property type="entry name" value="ABC_tran"/>
    <property type="match status" value="1"/>
</dbReference>
<comment type="similarity">
    <text evidence="1">Belongs to the ABC transporter superfamily.</text>
</comment>
<dbReference type="OrthoDB" id="9776369at2"/>
<dbReference type="PROSITE" id="PS50893">
    <property type="entry name" value="ABC_TRANSPORTER_2"/>
    <property type="match status" value="1"/>
</dbReference>
<dbReference type="GO" id="GO:0005524">
    <property type="term" value="F:ATP binding"/>
    <property type="evidence" value="ECO:0007669"/>
    <property type="project" value="UniProtKB-KW"/>
</dbReference>
<dbReference type="InterPro" id="IPR003593">
    <property type="entry name" value="AAA+_ATPase"/>
</dbReference>
<dbReference type="SMART" id="SM00382">
    <property type="entry name" value="AAA"/>
    <property type="match status" value="1"/>
</dbReference>
<evidence type="ECO:0000313" key="8">
    <source>
        <dbReference type="Proteomes" id="UP000035955"/>
    </source>
</evidence>
<evidence type="ECO:0000256" key="4">
    <source>
        <dbReference type="ARBA" id="ARBA00022840"/>
    </source>
</evidence>
<evidence type="ECO:0000256" key="1">
    <source>
        <dbReference type="ARBA" id="ARBA00005417"/>
    </source>
</evidence>
<dbReference type="RefSeq" id="WP_048443607.1">
    <property type="nucleotide sequence ID" value="NZ_LABY01000047.1"/>
</dbReference>
<dbReference type="Gene3D" id="3.40.50.300">
    <property type="entry name" value="P-loop containing nucleotide triphosphate hydrolases"/>
    <property type="match status" value="1"/>
</dbReference>
<gene>
    <name evidence="7" type="ORF">VQ02_07795</name>
</gene>
<protein>
    <submittedName>
        <fullName evidence="7">Branched-chain amino acid ABC transporter</fullName>
    </submittedName>
</protein>
<keyword evidence="8" id="KW-1185">Reference proteome</keyword>
<dbReference type="PATRIC" id="fig|298794.3.peg.5926"/>
<keyword evidence="2" id="KW-0813">Transport</keyword>
<accession>A0A0J6T3I3</accession>
<dbReference type="Proteomes" id="UP000035955">
    <property type="component" value="Unassembled WGS sequence"/>
</dbReference>
<dbReference type="PROSITE" id="PS00211">
    <property type="entry name" value="ABC_TRANSPORTER_1"/>
    <property type="match status" value="1"/>
</dbReference>
<dbReference type="PANTHER" id="PTHR43820">
    <property type="entry name" value="HIGH-AFFINITY BRANCHED-CHAIN AMINO ACID TRANSPORT ATP-BINDING PROTEIN LIVF"/>
    <property type="match status" value="1"/>
</dbReference>
<dbReference type="GO" id="GO:0016887">
    <property type="term" value="F:ATP hydrolysis activity"/>
    <property type="evidence" value="ECO:0007669"/>
    <property type="project" value="InterPro"/>
</dbReference>
<dbReference type="EMBL" id="LABY01000047">
    <property type="protein sequence ID" value="KMO40362.1"/>
    <property type="molecule type" value="Genomic_DNA"/>
</dbReference>
<dbReference type="PANTHER" id="PTHR43820:SF4">
    <property type="entry name" value="HIGH-AFFINITY BRANCHED-CHAIN AMINO ACID TRANSPORT ATP-BINDING PROTEIN LIVF"/>
    <property type="match status" value="1"/>
</dbReference>
<evidence type="ECO:0000256" key="5">
    <source>
        <dbReference type="ARBA" id="ARBA00022970"/>
    </source>
</evidence>
<dbReference type="InterPro" id="IPR003439">
    <property type="entry name" value="ABC_transporter-like_ATP-bd"/>
</dbReference>
<dbReference type="CDD" id="cd03224">
    <property type="entry name" value="ABC_TM1139_LivF_branched"/>
    <property type="match status" value="1"/>
</dbReference>
<dbReference type="AlphaFoldDB" id="A0A0J6T3I3"/>
<comment type="caution">
    <text evidence="7">The sequence shown here is derived from an EMBL/GenBank/DDBJ whole genome shotgun (WGS) entry which is preliminary data.</text>
</comment>
<reference evidence="7 8" key="1">
    <citation type="submission" date="2015-03" db="EMBL/GenBank/DDBJ databases">
        <title>Genome sequencing of Methylobacterium variabile DSM 16961.</title>
        <authorList>
            <person name="Chaudhry V."/>
            <person name="Patil P.B."/>
        </authorList>
    </citation>
    <scope>NUCLEOTIDE SEQUENCE [LARGE SCALE GENOMIC DNA]</scope>
    <source>
        <strain evidence="7 8">DSM 16961</strain>
    </source>
</reference>
<evidence type="ECO:0000259" key="6">
    <source>
        <dbReference type="PROSITE" id="PS50893"/>
    </source>
</evidence>
<evidence type="ECO:0000313" key="7">
    <source>
        <dbReference type="EMBL" id="KMO40362.1"/>
    </source>
</evidence>
<keyword evidence="4" id="KW-0067">ATP-binding</keyword>
<dbReference type="SUPFAM" id="SSF52540">
    <property type="entry name" value="P-loop containing nucleoside triphosphate hydrolases"/>
    <property type="match status" value="1"/>
</dbReference>
<sequence length="246" mass="25609">MINAGPADAVSAAGGASLVLGGVSSGYGAVSIVKGVSLAIRPGESVALLGKNGMGKTTLLKTILGLVALRAGSVAIDGRSVAGLPPAKLVALGVGYAPQEQPLFQDLSIRDNLRLALASDRLLPGALERVFGYFPFLRDRLSQRAGTLSGGEQKMLILARALMLRPRLLLIDEISEGLQPSVVDRIAAALQAERAANGTSLLIVEQNLDFALRVANRWAALKLGEIDDEGSVDGDARARILCHLSV</sequence>
<feature type="domain" description="ABC transporter" evidence="6">
    <location>
        <begin position="18"/>
        <end position="244"/>
    </location>
</feature>
<name>A0A0J6T3I3_9HYPH</name>
<dbReference type="InterPro" id="IPR017871">
    <property type="entry name" value="ABC_transporter-like_CS"/>
</dbReference>
<dbReference type="GO" id="GO:0015658">
    <property type="term" value="F:branched-chain amino acid transmembrane transporter activity"/>
    <property type="evidence" value="ECO:0007669"/>
    <property type="project" value="TreeGrafter"/>
</dbReference>